<feature type="domain" description="HTH tetR-type" evidence="3">
    <location>
        <begin position="23"/>
        <end position="83"/>
    </location>
</feature>
<name>A0A919CHZ5_9ACTN</name>
<dbReference type="PANTHER" id="PTHR30055">
    <property type="entry name" value="HTH-TYPE TRANSCRIPTIONAL REGULATOR RUTR"/>
    <property type="match status" value="1"/>
</dbReference>
<dbReference type="GO" id="GO:0003700">
    <property type="term" value="F:DNA-binding transcription factor activity"/>
    <property type="evidence" value="ECO:0007669"/>
    <property type="project" value="TreeGrafter"/>
</dbReference>
<dbReference type="Pfam" id="PF00440">
    <property type="entry name" value="TetR_N"/>
    <property type="match status" value="1"/>
</dbReference>
<accession>A0A919CHZ5</accession>
<dbReference type="InterPro" id="IPR001647">
    <property type="entry name" value="HTH_TetR"/>
</dbReference>
<dbReference type="SUPFAM" id="SSF46689">
    <property type="entry name" value="Homeodomain-like"/>
    <property type="match status" value="1"/>
</dbReference>
<dbReference type="InterPro" id="IPR009057">
    <property type="entry name" value="Homeodomain-like_sf"/>
</dbReference>
<dbReference type="InterPro" id="IPR023772">
    <property type="entry name" value="DNA-bd_HTH_TetR-type_CS"/>
</dbReference>
<dbReference type="PANTHER" id="PTHR30055:SF226">
    <property type="entry name" value="HTH-TYPE TRANSCRIPTIONAL REGULATOR PKSA"/>
    <property type="match status" value="1"/>
</dbReference>
<evidence type="ECO:0000313" key="4">
    <source>
        <dbReference type="EMBL" id="GHD24794.1"/>
    </source>
</evidence>
<organism evidence="4 5">
    <name type="scientific">Nocardiopsis kunsanensis</name>
    <dbReference type="NCBI Taxonomy" id="141693"/>
    <lineage>
        <taxon>Bacteria</taxon>
        <taxon>Bacillati</taxon>
        <taxon>Actinomycetota</taxon>
        <taxon>Actinomycetes</taxon>
        <taxon>Streptosporangiales</taxon>
        <taxon>Nocardiopsidaceae</taxon>
        <taxon>Nocardiopsis</taxon>
    </lineage>
</organism>
<protein>
    <submittedName>
        <fullName evidence="4">TetR family transcriptional regulator</fullName>
    </submittedName>
</protein>
<dbReference type="Gene3D" id="1.10.357.10">
    <property type="entry name" value="Tetracycline Repressor, domain 2"/>
    <property type="match status" value="1"/>
</dbReference>
<dbReference type="GO" id="GO:0000976">
    <property type="term" value="F:transcription cis-regulatory region binding"/>
    <property type="evidence" value="ECO:0007669"/>
    <property type="project" value="TreeGrafter"/>
</dbReference>
<dbReference type="PRINTS" id="PR00455">
    <property type="entry name" value="HTHTETR"/>
</dbReference>
<evidence type="ECO:0000256" key="2">
    <source>
        <dbReference type="PROSITE-ProRule" id="PRU00335"/>
    </source>
</evidence>
<keyword evidence="5" id="KW-1185">Reference proteome</keyword>
<dbReference type="InterPro" id="IPR050109">
    <property type="entry name" value="HTH-type_TetR-like_transc_reg"/>
</dbReference>
<comment type="caution">
    <text evidence="4">The sequence shown here is derived from an EMBL/GenBank/DDBJ whole genome shotgun (WGS) entry which is preliminary data.</text>
</comment>
<dbReference type="Gene3D" id="1.10.10.60">
    <property type="entry name" value="Homeodomain-like"/>
    <property type="match status" value="1"/>
</dbReference>
<gene>
    <name evidence="4" type="ORF">GCM10007147_21420</name>
</gene>
<dbReference type="PROSITE" id="PS01081">
    <property type="entry name" value="HTH_TETR_1"/>
    <property type="match status" value="1"/>
</dbReference>
<dbReference type="Pfam" id="PF17754">
    <property type="entry name" value="TetR_C_14"/>
    <property type="match status" value="1"/>
</dbReference>
<evidence type="ECO:0000259" key="3">
    <source>
        <dbReference type="PROSITE" id="PS50977"/>
    </source>
</evidence>
<evidence type="ECO:0000313" key="5">
    <source>
        <dbReference type="Proteomes" id="UP000654947"/>
    </source>
</evidence>
<dbReference type="Proteomes" id="UP000654947">
    <property type="component" value="Unassembled WGS sequence"/>
</dbReference>
<dbReference type="AlphaFoldDB" id="A0A919CHZ5"/>
<dbReference type="PROSITE" id="PS50977">
    <property type="entry name" value="HTH_TETR_2"/>
    <property type="match status" value="1"/>
</dbReference>
<dbReference type="InterPro" id="IPR041347">
    <property type="entry name" value="MftR_C"/>
</dbReference>
<reference evidence="4 5" key="1">
    <citation type="journal article" date="2014" name="Int. J. Syst. Evol. Microbiol.">
        <title>Complete genome sequence of Corynebacterium casei LMG S-19264T (=DSM 44701T), isolated from a smear-ripened cheese.</title>
        <authorList>
            <consortium name="US DOE Joint Genome Institute (JGI-PGF)"/>
            <person name="Walter F."/>
            <person name="Albersmeier A."/>
            <person name="Kalinowski J."/>
            <person name="Ruckert C."/>
        </authorList>
    </citation>
    <scope>NUCLEOTIDE SEQUENCE [LARGE SCALE GENOMIC DNA]</scope>
    <source>
        <strain evidence="4 5">KCTC 19473</strain>
    </source>
</reference>
<dbReference type="EMBL" id="BMXL01000008">
    <property type="protein sequence ID" value="GHD24794.1"/>
    <property type="molecule type" value="Genomic_DNA"/>
</dbReference>
<proteinExistence type="predicted"/>
<sequence>MKYTGGAVILFGGGTEVAVAQTRVSTREVVLAAVGLFTEYGFERTTMDGIATATGVSRRSLFRRFGSKEDILFSEHDELFTTVVRYLDASPDDPLSAVRSAARMVFQGYLRDPGITLPRYHLVRAHPRLRDREVAMTARYQSAFSHYLTERVGTGLSLASGVVAASVIAAHNHVLRSWLRDPDEGVDAVWARFDDAMAYVSTAARPLLEPGAGAQSDRVLVALYPSGTDNGEVLRRIGSALDSDAT</sequence>
<feature type="DNA-binding region" description="H-T-H motif" evidence="2">
    <location>
        <begin position="46"/>
        <end position="65"/>
    </location>
</feature>
<evidence type="ECO:0000256" key="1">
    <source>
        <dbReference type="ARBA" id="ARBA00023125"/>
    </source>
</evidence>
<keyword evidence="1 2" id="KW-0238">DNA-binding</keyword>